<dbReference type="AlphaFoldDB" id="A0A1Q2HT88"/>
<protein>
    <recommendedName>
        <fullName evidence="3">Beta-lactamase</fullName>
    </recommendedName>
</protein>
<dbReference type="KEGG" id="cgv:CGLAU_00250"/>
<reference evidence="1 2" key="1">
    <citation type="submission" date="2016-12" db="EMBL/GenBank/DDBJ databases">
        <authorList>
            <person name="Song W.-J."/>
            <person name="Kurnit D.M."/>
        </authorList>
    </citation>
    <scope>NUCLEOTIDE SEQUENCE [LARGE SCALE GENOMIC DNA]</scope>
    <source>
        <strain evidence="1 2">DSM 30827</strain>
    </source>
</reference>
<evidence type="ECO:0000313" key="1">
    <source>
        <dbReference type="EMBL" id="AQQ14055.1"/>
    </source>
</evidence>
<evidence type="ECO:0008006" key="3">
    <source>
        <dbReference type="Google" id="ProtNLM"/>
    </source>
</evidence>
<proteinExistence type="predicted"/>
<organism evidence="1 2">
    <name type="scientific">Corynebacterium glaucum</name>
    <dbReference type="NCBI Taxonomy" id="187491"/>
    <lineage>
        <taxon>Bacteria</taxon>
        <taxon>Bacillati</taxon>
        <taxon>Actinomycetota</taxon>
        <taxon>Actinomycetes</taxon>
        <taxon>Mycobacteriales</taxon>
        <taxon>Corynebacteriaceae</taxon>
        <taxon>Corynebacterium</taxon>
    </lineage>
</organism>
<dbReference type="EMBL" id="CP019688">
    <property type="protein sequence ID" value="AQQ14055.1"/>
    <property type="molecule type" value="Genomic_DNA"/>
</dbReference>
<dbReference type="InterPro" id="IPR012338">
    <property type="entry name" value="Beta-lactam/transpept-like"/>
</dbReference>
<accession>A0A1Q2HT88</accession>
<keyword evidence="2" id="KW-1185">Reference proteome</keyword>
<name>A0A1Q2HT88_9CORY</name>
<evidence type="ECO:0000313" key="2">
    <source>
        <dbReference type="Proteomes" id="UP000217209"/>
    </source>
</evidence>
<dbReference type="SUPFAM" id="SSF56601">
    <property type="entry name" value="beta-lactamase/transpeptidase-like"/>
    <property type="match status" value="1"/>
</dbReference>
<dbReference type="Gene3D" id="3.40.710.10">
    <property type="entry name" value="DD-peptidase/beta-lactamase superfamily"/>
    <property type="match status" value="1"/>
</dbReference>
<gene>
    <name evidence="1" type="ORF">CGLAU_00250</name>
</gene>
<sequence length="230" mass="25264">MVAETKPPADVGIDTQKLDREIARIEQQTSTRLGLSLYDGTSELNFGSVRSLPAWSTVKVPIAFAAEEHCEYDDDYIADLIESSIEISDNDATDALWYCLEAAGGAQELVHDEMGGRVDIAWGRTPWPFAAQARYAYGLSQRPDVKTSQVIRHMRNIDDEQAWGLGELNIPIKGGWGDIDEDGSWQSRQMGFGEIDGQLYGISVGAVSEDGSFQDTIDAIDALTEMLAQL</sequence>
<dbReference type="Proteomes" id="UP000217209">
    <property type="component" value="Chromosome"/>
</dbReference>